<dbReference type="Pfam" id="PF07679">
    <property type="entry name" value="I-set"/>
    <property type="match status" value="4"/>
</dbReference>
<dbReference type="InterPro" id="IPR013098">
    <property type="entry name" value="Ig_I-set"/>
</dbReference>
<organism evidence="12 13">
    <name type="scientific">Acropora cervicornis</name>
    <name type="common">Staghorn coral</name>
    <dbReference type="NCBI Taxonomy" id="6130"/>
    <lineage>
        <taxon>Eukaryota</taxon>
        <taxon>Metazoa</taxon>
        <taxon>Cnidaria</taxon>
        <taxon>Anthozoa</taxon>
        <taxon>Hexacorallia</taxon>
        <taxon>Scleractinia</taxon>
        <taxon>Astrocoeniina</taxon>
        <taxon>Acroporidae</taxon>
        <taxon>Acropora</taxon>
    </lineage>
</organism>
<feature type="transmembrane region" description="Helical" evidence="8">
    <location>
        <begin position="1854"/>
        <end position="1875"/>
    </location>
</feature>
<evidence type="ECO:0000313" key="13">
    <source>
        <dbReference type="Proteomes" id="UP001249851"/>
    </source>
</evidence>
<dbReference type="FunFam" id="3.10.250.10:FF:000006">
    <property type="entry name" value="neurotrypsin isoform X2"/>
    <property type="match status" value="1"/>
</dbReference>
<keyword evidence="5" id="KW-0325">Glycoprotein</keyword>
<gene>
    <name evidence="12" type="ORF">P5673_013791</name>
</gene>
<feature type="disulfide bond" evidence="7">
    <location>
        <begin position="1389"/>
        <end position="1399"/>
    </location>
</feature>
<feature type="disulfide bond" evidence="7">
    <location>
        <begin position="363"/>
        <end position="427"/>
    </location>
</feature>
<evidence type="ECO:0000256" key="6">
    <source>
        <dbReference type="ARBA" id="ARBA00023319"/>
    </source>
</evidence>
<dbReference type="FunFam" id="3.10.250.10:FF:000007">
    <property type="entry name" value="Soluble scavenger receptor cysteine-rich domain-containing protein SSC5D"/>
    <property type="match status" value="2"/>
</dbReference>
<dbReference type="GO" id="GO:0016020">
    <property type="term" value="C:membrane"/>
    <property type="evidence" value="ECO:0007669"/>
    <property type="project" value="InterPro"/>
</dbReference>
<sequence length="1916" mass="207950">MGSKARFLFFVLELQWIFLENVAFESRDGAVGSLCPKGTFMSSKMYCVPDCGPGYYGNTRAGNCQECSTRCKTCYNGPTNFNCSSCDEPLYLKGSSCVTSCVDQLTKGPPTTQIRLKSGSSQFEGRVEVNYNGVWGTVCDDSWGITDAQVVCRELLLGGAREAVSYGELGQGRESQPIWLSMLRCNGNETRLERCPHNGWGNHSCSHHEDAGVRCTGPDTRKECVNDCGDGYYKKPGKMQCGACASSCLTCENYPDSCTSCDSSKFRKGKSCVSRCGLGFYGDTSDRQCKPCDPGCRTCADGTSSTTCTSCADDRFLNGTECIFSCAPRLVGQRRGIRLTGANSSELAGRLEVFVNGAWSTVCNRYFNFPEASVACRQLGFSGAVGALKSAVHGAGRGRIWSEVLNCTGREKNLLNCPRPRGSLGECYHGNDVGVSCRGPGHSLPQTSKCLKRCLPGWFKNDVDVCDLCASQCGECVGKNYRCTRCKAPKFLVNNTCVDKCPDGQYGHLPTRQCQKCSADKCMTCADGSDGNSCITCKSPKALKEGHCEDGCGPESYEKNGACVQDCGNHFYKYSGNYSCLQCPEQCLNCEFNDQQNAARCTICTPSLVFDNGTCVSNCSGSKAAAPYRNAAFESGRILRLTNGSDYFEGVLEVYHDGVWGTVCDDGWDSRESSVVCRELDLGGVDVDAPLGHIKKLSTGKQWLDDVVCLGGEKRLSECRHQPWGKTNCGQDESTVLRCKGPGIRKCEDSCPFGYFLKEKECVVCKISCSTCYGTANNCTSCAKGYYRKNGTCVADCGFGFYLDGTCRACDKNCKTCDGAAKNCTSCEVDWFKNGSICVSDCSPGYKPSSNSLVKIVEGDTSFEGRVEILHDGVYGTICDDFWDINDANVVCNMLGMGNATAAKKSAAYGPGANRMPIWMDDVMCLGNETSLVTCPFPGWGRENCAHSEDAGVVCSRPGRNQDCLSTCNTSNGYFQDMSDGAKACGKCSANCKTCVGNPENCSSCAADLFLNHTQIRNMTYNCASFCLEGFFADAETQKCLKCDSKCFSCVGSKENCTSCNSKKFLCQSKCVEKCPEGSLTLQGVNDIRLVGASSTTEGRVEILHDGLWGTVCDDSFDILDAHVICRQLRLGRALEARTRAKYGQGTGKIWIDDLRCDGTEKRIQDCVMHNGGIGKHNCRHTEDAGVKCAGPDMSRKCVNACIPGSFKGQGNICEPCSLSCKTCKGKADTCSSCHFPYFFAESKMDCVTKCPRGFYGNIKDRLCKPCDKVCLTCANGESGNRCQSCPSGLFLRGSACVSDCGDLLPVSSLLPPKPPAPLVRLVDGASRNQGRVEVLYDGIWGTVCDDDWDLSDASVVCKELGFGDAKEATQTSKFGQGKGIIWLDNVNCKGFESSLTHCLHAGWGEGNCDPGHHEDAGVLCDSHAKVTCVDLDLYNQNGEEKSVCMQCPDGYMGDGRRCRMFASAPPDFEKMPPKSITVKFLAAFQLKCSSKPPVIYPSVWDWRKDGQPLSVEDIRSKRITSSVGTLVVRSAVAEDSGNYTCALVNSAGSVENNGTKVVVEVSPQIPDVISAEVVQSDEANLTCLVSSFPPSNITWRFKGQELSSTDGKYNFTDGKRTLQIKDVEFKDAGEYECEAENDLGKAVANATLTVGSKMQYTKFPERKIVKKGGNAKLDCVVKAYPVPNQAWKKDGELVTNDSRHFVTRTELTINQFDRSDMGSYACVAWNPISAQVREALLIMTGRPKVAIPPSNQDVLSGANVSFYCFGYGDPQPNVLWKKNGKTLKEPNGKKSLLFEKLQISSVGVDQAGSYECVYRNKYGEDSRSALLTVDGQTGKGSKTAAYGEPERGLSKGALIAIIFVVLILAVVVIGVIIYRCRQISYYRGQTLMARSVNRFSDLKSRLVKTSEIPYQEEVD</sequence>
<keyword evidence="4 12" id="KW-0675">Receptor</keyword>
<feature type="domain" description="Ig-like" evidence="11">
    <location>
        <begin position="1655"/>
        <end position="1734"/>
    </location>
</feature>
<dbReference type="EMBL" id="JARQWQ010000027">
    <property type="protein sequence ID" value="KAK2562833.1"/>
    <property type="molecule type" value="Genomic_DNA"/>
</dbReference>
<evidence type="ECO:0000256" key="3">
    <source>
        <dbReference type="ARBA" id="ARBA00023157"/>
    </source>
</evidence>
<evidence type="ECO:0000256" key="4">
    <source>
        <dbReference type="ARBA" id="ARBA00023170"/>
    </source>
</evidence>
<feature type="disulfide bond" evidence="7">
    <location>
        <begin position="407"/>
        <end position="417"/>
    </location>
</feature>
<evidence type="ECO:0000256" key="1">
    <source>
        <dbReference type="ARBA" id="ARBA00022729"/>
    </source>
</evidence>
<evidence type="ECO:0000259" key="10">
    <source>
        <dbReference type="PROSITE" id="PS50287"/>
    </source>
</evidence>
<dbReference type="InterPro" id="IPR003598">
    <property type="entry name" value="Ig_sub2"/>
</dbReference>
<dbReference type="PRINTS" id="PR00258">
    <property type="entry name" value="SPERACTRCPTR"/>
</dbReference>
<feature type="disulfide bond" evidence="7">
    <location>
        <begin position="376"/>
        <end position="437"/>
    </location>
</feature>
<dbReference type="InterPro" id="IPR007110">
    <property type="entry name" value="Ig-like_dom"/>
</dbReference>
<dbReference type="SMART" id="SM00181">
    <property type="entry name" value="EGF"/>
    <property type="match status" value="8"/>
</dbReference>
<dbReference type="InterPro" id="IPR001190">
    <property type="entry name" value="SRCR"/>
</dbReference>
<reference evidence="12" key="1">
    <citation type="journal article" date="2023" name="G3 (Bethesda)">
        <title>Whole genome assembly and annotation of the endangered Caribbean coral Acropora cervicornis.</title>
        <authorList>
            <person name="Selwyn J.D."/>
            <person name="Vollmer S.V."/>
        </authorList>
    </citation>
    <scope>NUCLEOTIDE SEQUENCE</scope>
    <source>
        <strain evidence="12">K2</strain>
    </source>
</reference>
<dbReference type="Proteomes" id="UP001249851">
    <property type="component" value="Unassembled WGS sequence"/>
</dbReference>
<keyword evidence="3 7" id="KW-1015">Disulfide bond</keyword>
<feature type="disulfide bond" evidence="7">
    <location>
        <begin position="185"/>
        <end position="195"/>
    </location>
</feature>
<feature type="domain" description="SRCR" evidence="10">
    <location>
        <begin position="854"/>
        <end position="956"/>
    </location>
</feature>
<accession>A0AAD9V697</accession>
<keyword evidence="2" id="KW-0677">Repeat</keyword>
<feature type="chain" id="PRO_5042225833" evidence="9">
    <location>
        <begin position="24"/>
        <end position="1916"/>
    </location>
</feature>
<feature type="signal peptide" evidence="9">
    <location>
        <begin position="1"/>
        <end position="23"/>
    </location>
</feature>
<dbReference type="SUPFAM" id="SSF57184">
    <property type="entry name" value="Growth factor receptor domain"/>
    <property type="match status" value="7"/>
</dbReference>
<keyword evidence="6" id="KW-0393">Immunoglobulin domain</keyword>
<dbReference type="Gene3D" id="2.60.40.10">
    <property type="entry name" value="Immunoglobulins"/>
    <property type="match status" value="4"/>
</dbReference>
<dbReference type="PROSITE" id="PS50287">
    <property type="entry name" value="SRCR_2"/>
    <property type="match status" value="6"/>
</dbReference>
<reference evidence="12" key="2">
    <citation type="journal article" date="2023" name="Science">
        <title>Genomic signatures of disease resistance in endangered staghorn corals.</title>
        <authorList>
            <person name="Vollmer S.V."/>
            <person name="Selwyn J.D."/>
            <person name="Despard B.A."/>
            <person name="Roesel C.L."/>
        </authorList>
    </citation>
    <scope>NUCLEOTIDE SEQUENCE</scope>
    <source>
        <strain evidence="12">K2</strain>
    </source>
</reference>
<dbReference type="InterPro" id="IPR013783">
    <property type="entry name" value="Ig-like_fold"/>
</dbReference>
<dbReference type="InterPro" id="IPR036772">
    <property type="entry name" value="SRCR-like_dom_sf"/>
</dbReference>
<dbReference type="Pfam" id="PF00530">
    <property type="entry name" value="SRCR"/>
    <property type="match status" value="6"/>
</dbReference>
<comment type="caution">
    <text evidence="7">Lacks conserved residue(s) required for the propagation of feature annotation.</text>
</comment>
<dbReference type="InterPro" id="IPR006212">
    <property type="entry name" value="Furin_repeat"/>
</dbReference>
<dbReference type="Gene3D" id="3.10.250.10">
    <property type="entry name" value="SRCR-like domain"/>
    <property type="match status" value="6"/>
</dbReference>
<evidence type="ECO:0000256" key="2">
    <source>
        <dbReference type="ARBA" id="ARBA00022737"/>
    </source>
</evidence>
<keyword evidence="8" id="KW-0472">Membrane</keyword>
<name>A0AAD9V697_ACRCE</name>
<feature type="disulfide bond" evidence="7">
    <location>
        <begin position="709"/>
        <end position="719"/>
    </location>
</feature>
<feature type="domain" description="SRCR" evidence="10">
    <location>
        <begin position="337"/>
        <end position="438"/>
    </location>
</feature>
<dbReference type="SMART" id="SM00409">
    <property type="entry name" value="IG"/>
    <property type="match status" value="4"/>
</dbReference>
<dbReference type="InterPro" id="IPR036179">
    <property type="entry name" value="Ig-like_dom_sf"/>
</dbReference>
<feature type="domain" description="SRCR" evidence="10">
    <location>
        <begin position="639"/>
        <end position="740"/>
    </location>
</feature>
<comment type="caution">
    <text evidence="12">The sequence shown here is derived from an EMBL/GenBank/DDBJ whole genome shotgun (WGS) entry which is preliminary data.</text>
</comment>
<dbReference type="SUPFAM" id="SSF56487">
    <property type="entry name" value="SRCR-like"/>
    <property type="match status" value="6"/>
</dbReference>
<proteinExistence type="predicted"/>
<feature type="disulfide bond" evidence="7">
    <location>
        <begin position="1157"/>
        <end position="1167"/>
    </location>
</feature>
<feature type="domain" description="SRCR" evidence="10">
    <location>
        <begin position="1088"/>
        <end position="1190"/>
    </location>
</feature>
<evidence type="ECO:0000256" key="7">
    <source>
        <dbReference type="PROSITE-ProRule" id="PRU00196"/>
    </source>
</evidence>
<dbReference type="SMART" id="SM00408">
    <property type="entry name" value="IGc2"/>
    <property type="match status" value="4"/>
</dbReference>
<evidence type="ECO:0000313" key="12">
    <source>
        <dbReference type="EMBL" id="KAK2562833.1"/>
    </source>
</evidence>
<evidence type="ECO:0000256" key="8">
    <source>
        <dbReference type="SAM" id="Phobius"/>
    </source>
</evidence>
<feature type="domain" description="Ig-like" evidence="11">
    <location>
        <begin position="1467"/>
        <end position="1563"/>
    </location>
</feature>
<keyword evidence="8" id="KW-1133">Transmembrane helix</keyword>
<dbReference type="FunFam" id="2.60.40.10:FF:000107">
    <property type="entry name" value="Myosin, light chain kinase a"/>
    <property type="match status" value="1"/>
</dbReference>
<dbReference type="InterPro" id="IPR009030">
    <property type="entry name" value="Growth_fac_rcpt_cys_sf"/>
</dbReference>
<dbReference type="FunFam" id="3.10.250.10:FF:000001">
    <property type="entry name" value="Lysyl oxidase 4 isoform X1"/>
    <property type="match status" value="3"/>
</dbReference>
<dbReference type="PROSITE" id="PS00652">
    <property type="entry name" value="TNFR_NGFR_1"/>
    <property type="match status" value="1"/>
</dbReference>
<feature type="domain" description="Ig-like" evidence="11">
    <location>
        <begin position="1744"/>
        <end position="1829"/>
    </location>
</feature>
<dbReference type="Gene3D" id="2.10.220.10">
    <property type="entry name" value="Hormone Receptor, Insulin-like Growth Factor Receptor 1, Chain A, domain 2"/>
    <property type="match status" value="7"/>
</dbReference>
<dbReference type="InterPro" id="IPR000742">
    <property type="entry name" value="EGF"/>
</dbReference>
<dbReference type="PROSITE" id="PS50835">
    <property type="entry name" value="IG_LIKE"/>
    <property type="match status" value="4"/>
</dbReference>
<dbReference type="InterPro" id="IPR003599">
    <property type="entry name" value="Ig_sub"/>
</dbReference>
<dbReference type="GO" id="GO:0005615">
    <property type="term" value="C:extracellular space"/>
    <property type="evidence" value="ECO:0007669"/>
    <property type="project" value="TreeGrafter"/>
</dbReference>
<evidence type="ECO:0000256" key="9">
    <source>
        <dbReference type="SAM" id="SignalP"/>
    </source>
</evidence>
<feature type="disulfide bond" evidence="7">
    <location>
        <begin position="1345"/>
        <end position="1409"/>
    </location>
</feature>
<keyword evidence="8" id="KW-0812">Transmembrane</keyword>
<dbReference type="PANTHER" id="PTHR45817">
    <property type="entry name" value="LYSYL OXIDASE-LIKE-RELATED"/>
    <property type="match status" value="1"/>
</dbReference>
<keyword evidence="13" id="KW-1185">Reference proteome</keyword>
<feature type="domain" description="SRCR" evidence="10">
    <location>
        <begin position="1320"/>
        <end position="1422"/>
    </location>
</feature>
<feature type="domain" description="Ig-like" evidence="11">
    <location>
        <begin position="1567"/>
        <end position="1650"/>
    </location>
</feature>
<keyword evidence="1 9" id="KW-0732">Signal</keyword>
<evidence type="ECO:0000256" key="5">
    <source>
        <dbReference type="ARBA" id="ARBA00023180"/>
    </source>
</evidence>
<dbReference type="PROSITE" id="PS00420">
    <property type="entry name" value="SRCR_1"/>
    <property type="match status" value="1"/>
</dbReference>
<protein>
    <submittedName>
        <fullName evidence="12">Scavenger receptor cysteine-rich type 1 protein M130</fullName>
    </submittedName>
</protein>
<dbReference type="PANTHER" id="PTHR45817:SF4">
    <property type="entry name" value="LYSYL OXIDASE-LIKE-RELATED"/>
    <property type="match status" value="1"/>
</dbReference>
<dbReference type="InterPro" id="IPR050912">
    <property type="entry name" value="LOX-like_protein"/>
</dbReference>
<dbReference type="SMART" id="SM00261">
    <property type="entry name" value="FU"/>
    <property type="match status" value="12"/>
</dbReference>
<dbReference type="SMART" id="SM00202">
    <property type="entry name" value="SR"/>
    <property type="match status" value="6"/>
</dbReference>
<dbReference type="SUPFAM" id="SSF48726">
    <property type="entry name" value="Immunoglobulin"/>
    <property type="match status" value="4"/>
</dbReference>
<dbReference type="InterPro" id="IPR001368">
    <property type="entry name" value="TNFR/NGFR_Cys_rich_reg"/>
</dbReference>
<evidence type="ECO:0000259" key="11">
    <source>
        <dbReference type="PROSITE" id="PS50835"/>
    </source>
</evidence>
<feature type="domain" description="SRCR" evidence="10">
    <location>
        <begin position="114"/>
        <end position="216"/>
    </location>
</feature>
<dbReference type="CDD" id="cd00064">
    <property type="entry name" value="FU"/>
    <property type="match status" value="7"/>
</dbReference>
<dbReference type="GO" id="GO:0004720">
    <property type="term" value="F:protein-lysine 6-oxidase activity"/>
    <property type="evidence" value="ECO:0007669"/>
    <property type="project" value="TreeGrafter"/>
</dbReference>
<feature type="disulfide bond" evidence="7">
    <location>
        <begin position="925"/>
        <end position="935"/>
    </location>
</feature>